<dbReference type="RefSeq" id="XP_054842691.1">
    <property type="nucleotide sequence ID" value="XM_054986716.1"/>
</dbReference>
<dbReference type="SUPFAM" id="SSF100879">
    <property type="entry name" value="Lesion bypass DNA polymerase (Y-family), little finger domain"/>
    <property type="match status" value="1"/>
</dbReference>
<keyword evidence="5" id="KW-1185">Reference proteome</keyword>
<dbReference type="FunFam" id="3.30.1490.100:FF:000003">
    <property type="entry name" value="Polymerase (DNA directed) iota"/>
    <property type="match status" value="1"/>
</dbReference>
<dbReference type="GeneID" id="129334550"/>
<keyword evidence="1" id="KW-0237">DNA synthesis</keyword>
<dbReference type="Gene3D" id="3.40.1170.60">
    <property type="match status" value="1"/>
</dbReference>
<feature type="compositionally biased region" description="Acidic residues" evidence="3">
    <location>
        <begin position="1"/>
        <end position="10"/>
    </location>
</feature>
<dbReference type="PANTHER" id="PTHR46404">
    <property type="entry name" value="DNA POLYMERASE IOTA"/>
    <property type="match status" value="1"/>
</dbReference>
<feature type="region of interest" description="Disordered" evidence="3">
    <location>
        <begin position="302"/>
        <end position="323"/>
    </location>
</feature>
<feature type="region of interest" description="Disordered" evidence="3">
    <location>
        <begin position="615"/>
        <end position="640"/>
    </location>
</feature>
<dbReference type="Gene3D" id="1.10.150.20">
    <property type="entry name" value="5' to 3' exonuclease, C-terminal subdomain"/>
    <property type="match status" value="1"/>
</dbReference>
<dbReference type="InterPro" id="IPR017961">
    <property type="entry name" value="DNA_pol_Y-fam_little_finger"/>
</dbReference>
<dbReference type="CTD" id="11201"/>
<dbReference type="PANTHER" id="PTHR46404:SF1">
    <property type="entry name" value="DNA POLYMERASE IOTA"/>
    <property type="match status" value="1"/>
</dbReference>
<gene>
    <name evidence="6" type="primary">POLI</name>
</gene>
<feature type="compositionally biased region" description="Polar residues" evidence="3">
    <location>
        <begin position="540"/>
        <end position="550"/>
    </location>
</feature>
<organism evidence="5 6">
    <name type="scientific">Eublepharis macularius</name>
    <name type="common">Leopard gecko</name>
    <name type="synonym">Cyrtodactylus macularius</name>
    <dbReference type="NCBI Taxonomy" id="481883"/>
    <lineage>
        <taxon>Eukaryota</taxon>
        <taxon>Metazoa</taxon>
        <taxon>Chordata</taxon>
        <taxon>Craniata</taxon>
        <taxon>Vertebrata</taxon>
        <taxon>Euteleostomi</taxon>
        <taxon>Lepidosauria</taxon>
        <taxon>Squamata</taxon>
        <taxon>Bifurcata</taxon>
        <taxon>Gekkota</taxon>
        <taxon>Eublepharidae</taxon>
        <taxon>Eublepharinae</taxon>
        <taxon>Eublepharis</taxon>
    </lineage>
</organism>
<dbReference type="InterPro" id="IPR025527">
    <property type="entry name" value="HUWE1/Rev1_UBM"/>
</dbReference>
<dbReference type="Gene3D" id="3.30.1490.100">
    <property type="entry name" value="DNA polymerase, Y-family, little finger domain"/>
    <property type="match status" value="1"/>
</dbReference>
<dbReference type="Pfam" id="PF11799">
    <property type="entry name" value="IMS_C"/>
    <property type="match status" value="1"/>
</dbReference>
<dbReference type="InterPro" id="IPR001126">
    <property type="entry name" value="UmuC"/>
</dbReference>
<dbReference type="FunFam" id="3.40.1170.60:FF:000021">
    <property type="entry name" value="DNA polymerase IV"/>
    <property type="match status" value="1"/>
</dbReference>
<dbReference type="SUPFAM" id="SSF56672">
    <property type="entry name" value="DNA/RNA polymerases"/>
    <property type="match status" value="1"/>
</dbReference>
<dbReference type="KEGG" id="emc:129334550"/>
<dbReference type="InterPro" id="IPR036775">
    <property type="entry name" value="DNA_pol_Y-fam_lit_finger_sf"/>
</dbReference>
<dbReference type="PIRSF" id="PIRSF036603">
    <property type="entry name" value="DPol_eta"/>
    <property type="match status" value="1"/>
</dbReference>
<evidence type="ECO:0000313" key="6">
    <source>
        <dbReference type="RefSeq" id="XP_054842691.1"/>
    </source>
</evidence>
<dbReference type="AlphaFoldDB" id="A0AA97JSH0"/>
<dbReference type="InterPro" id="IPR043502">
    <property type="entry name" value="DNA/RNA_pol_sf"/>
</dbReference>
<evidence type="ECO:0000313" key="5">
    <source>
        <dbReference type="Proteomes" id="UP001190640"/>
    </source>
</evidence>
<dbReference type="GO" id="GO:0003684">
    <property type="term" value="F:damaged DNA binding"/>
    <property type="evidence" value="ECO:0007669"/>
    <property type="project" value="InterPro"/>
</dbReference>
<dbReference type="InterPro" id="IPR043128">
    <property type="entry name" value="Rev_trsase/Diguanyl_cyclase"/>
</dbReference>
<evidence type="ECO:0000256" key="1">
    <source>
        <dbReference type="ARBA" id="ARBA00022634"/>
    </source>
</evidence>
<feature type="domain" description="UmuC" evidence="4">
    <location>
        <begin position="46"/>
        <end position="259"/>
    </location>
</feature>
<feature type="region of interest" description="Disordered" evidence="3">
    <location>
        <begin position="1"/>
        <end position="32"/>
    </location>
</feature>
<dbReference type="GO" id="GO:0003887">
    <property type="term" value="F:DNA-directed DNA polymerase activity"/>
    <property type="evidence" value="ECO:0007669"/>
    <property type="project" value="TreeGrafter"/>
</dbReference>
<evidence type="ECO:0000256" key="3">
    <source>
        <dbReference type="SAM" id="MobiDB-lite"/>
    </source>
</evidence>
<name>A0AA97JSH0_EUBMA</name>
<feature type="compositionally biased region" description="Polar residues" evidence="3">
    <location>
        <begin position="574"/>
        <end position="586"/>
    </location>
</feature>
<dbReference type="Gene3D" id="6.10.250.1630">
    <property type="match status" value="2"/>
</dbReference>
<feature type="compositionally biased region" description="Basic and acidic residues" evidence="3">
    <location>
        <begin position="552"/>
        <end position="561"/>
    </location>
</feature>
<evidence type="ECO:0000256" key="2">
    <source>
        <dbReference type="ARBA" id="ARBA00022679"/>
    </source>
</evidence>
<keyword evidence="2" id="KW-0808">Transferase</keyword>
<dbReference type="PROSITE" id="PS50173">
    <property type="entry name" value="UMUC"/>
    <property type="match status" value="1"/>
</dbReference>
<feature type="region of interest" description="Disordered" evidence="3">
    <location>
        <begin position="531"/>
        <end position="587"/>
    </location>
</feature>
<dbReference type="Pfam" id="PF00817">
    <property type="entry name" value="IMS"/>
    <property type="match status" value="1"/>
</dbReference>
<evidence type="ECO:0000259" key="4">
    <source>
        <dbReference type="PROSITE" id="PS50173"/>
    </source>
</evidence>
<dbReference type="GO" id="GO:0019985">
    <property type="term" value="P:translesion synthesis"/>
    <property type="evidence" value="ECO:0007669"/>
    <property type="project" value="TreeGrafter"/>
</dbReference>
<dbReference type="Proteomes" id="UP001190640">
    <property type="component" value="Chromosome 8"/>
</dbReference>
<feature type="region of interest" description="Disordered" evidence="3">
    <location>
        <begin position="462"/>
        <end position="500"/>
    </location>
</feature>
<dbReference type="Pfam" id="PF14377">
    <property type="entry name" value="UBM"/>
    <property type="match status" value="2"/>
</dbReference>
<dbReference type="Gene3D" id="3.30.70.270">
    <property type="match status" value="1"/>
</dbReference>
<reference evidence="6" key="1">
    <citation type="submission" date="2025-08" db="UniProtKB">
        <authorList>
            <consortium name="RefSeq"/>
        </authorList>
    </citation>
    <scope>IDENTIFICATION</scope>
    <source>
        <tissue evidence="6">Blood</tissue>
    </source>
</reference>
<feature type="region of interest" description="Disordered" evidence="3">
    <location>
        <begin position="693"/>
        <end position="733"/>
    </location>
</feature>
<sequence length="733" mass="80933">MESSGEDEAAAGEPDWLLPAPHGRLGRGSTGHGKVMSSVSSLHRVVVHLDLDCYYAQVEMICNPELRGKPLGVQQKSYVITCNYEARGVSVKKLMSLKEAKKKCPELVLVNGEDLTKYREMSYKVTALLEEFTPLVERLGPDENFVDVTEMVEKRLEEWGKDATSQISISGHIYNNQAFNFHDSAHRRLAAGSHIAAEMREAVRTRLGLTGCAGVASNKLLSKMVCGTFKPNQQTVLLPESQQDLMASLDHITKVPGIGFKTAQRLAVLGLFTIWDLQRCSSAVLERELGVSAARHLQKLSYGEDDSPVTPSRPPQSFSDEDSFKKCSSEAEVKKKVGELIANLLDRVYKDGRKPHTIRLSLRKFSPTNKWLSRESRQCPIPSHVVQRIGADDSSVQTQLVAIAMKLFHKMINVKASFHITLLSVCFSNLKSSLASTKQSIGFYLTRPSPSKGSKLVQKMEDTESVTPEGQMGSCEILPDDRNTRVTQMPPETPNLPEQTRDLEFPSHLLPAGIDYDVFNQLPREIKEEIISSQKGERNTAASVSSNPSFASREERSDKAQDQMSHAPLHSRSTHQNMSSLASSDIKSPIEASPTAALGSVCRCLLPSQRPLEAAENASASKHAMHTAFKNSSPSRPPFHQACVLEPQKQTDGGPQKGGWKGESKCNLPSSVDAKTFSELPTEIQKELLVEWESREPVSKMHATTPNKLKTKKPGGLPSPRQSNSLLRYFKPT</sequence>
<accession>A0AA97JSH0</accession>
<dbReference type="GO" id="GO:0006281">
    <property type="term" value="P:DNA repair"/>
    <property type="evidence" value="ECO:0007669"/>
    <property type="project" value="InterPro"/>
</dbReference>
<proteinExistence type="predicted"/>
<protein>
    <submittedName>
        <fullName evidence="6">DNA polymerase iota</fullName>
    </submittedName>
</protein>
<dbReference type="FunFam" id="3.30.70.270:FF:000013">
    <property type="entry name" value="Polymerase (DNA directed) iota"/>
    <property type="match status" value="1"/>
</dbReference>